<evidence type="ECO:0008006" key="5">
    <source>
        <dbReference type="Google" id="ProtNLM"/>
    </source>
</evidence>
<dbReference type="OrthoDB" id="202840at2759"/>
<dbReference type="STRING" id="61424.A0A2T9Y8D3"/>
<accession>A0A2T9Y8D3</accession>
<dbReference type="SFLD" id="SFLDG00358">
    <property type="entry name" value="Main_(cytGST)"/>
    <property type="match status" value="1"/>
</dbReference>
<proteinExistence type="predicted"/>
<reference evidence="3 4" key="1">
    <citation type="journal article" date="2018" name="MBio">
        <title>Comparative Genomics Reveals the Core Gene Toolbox for the Fungus-Insect Symbiosis.</title>
        <authorList>
            <person name="Wang Y."/>
            <person name="Stata M."/>
            <person name="Wang W."/>
            <person name="Stajich J.E."/>
            <person name="White M.M."/>
            <person name="Moncalvo J.M."/>
        </authorList>
    </citation>
    <scope>NUCLEOTIDE SEQUENCE [LARGE SCALE GENOMIC DNA]</scope>
    <source>
        <strain evidence="3 4">AUS-77-4</strain>
    </source>
</reference>
<dbReference type="PROSITE" id="PS50404">
    <property type="entry name" value="GST_NTER"/>
    <property type="match status" value="1"/>
</dbReference>
<dbReference type="Gene3D" id="3.40.30.10">
    <property type="entry name" value="Glutaredoxin"/>
    <property type="match status" value="1"/>
</dbReference>
<dbReference type="Gene3D" id="1.20.1050.10">
    <property type="match status" value="1"/>
</dbReference>
<feature type="domain" description="GST C-terminal" evidence="2">
    <location>
        <begin position="112"/>
        <end position="242"/>
    </location>
</feature>
<dbReference type="PANTHER" id="PTHR43968:SF6">
    <property type="entry name" value="GLUTATHIONE S-TRANSFERASE OMEGA"/>
    <property type="match status" value="1"/>
</dbReference>
<dbReference type="AlphaFoldDB" id="A0A2T9Y8D3"/>
<gene>
    <name evidence="3" type="ORF">BB559_005526</name>
</gene>
<dbReference type="Proteomes" id="UP000245699">
    <property type="component" value="Unassembled WGS sequence"/>
</dbReference>
<feature type="domain" description="GST N-terminal" evidence="1">
    <location>
        <begin position="28"/>
        <end position="107"/>
    </location>
</feature>
<dbReference type="SFLD" id="SFLDS00019">
    <property type="entry name" value="Glutathione_Transferase_(cytos"/>
    <property type="match status" value="1"/>
</dbReference>
<dbReference type="InterPro" id="IPR004046">
    <property type="entry name" value="GST_C"/>
</dbReference>
<dbReference type="Pfam" id="PF00043">
    <property type="entry name" value="GST_C"/>
    <property type="match status" value="1"/>
</dbReference>
<dbReference type="InterPro" id="IPR036249">
    <property type="entry name" value="Thioredoxin-like_sf"/>
</dbReference>
<evidence type="ECO:0000259" key="2">
    <source>
        <dbReference type="PROSITE" id="PS50405"/>
    </source>
</evidence>
<dbReference type="InterPro" id="IPR036282">
    <property type="entry name" value="Glutathione-S-Trfase_C_sf"/>
</dbReference>
<dbReference type="GO" id="GO:0005737">
    <property type="term" value="C:cytoplasm"/>
    <property type="evidence" value="ECO:0007669"/>
    <property type="project" value="TreeGrafter"/>
</dbReference>
<dbReference type="SUPFAM" id="SSF47616">
    <property type="entry name" value="GST C-terminal domain-like"/>
    <property type="match status" value="1"/>
</dbReference>
<keyword evidence="4" id="KW-1185">Reference proteome</keyword>
<dbReference type="EMBL" id="MBFT01000610">
    <property type="protein sequence ID" value="PVU88589.1"/>
    <property type="molecule type" value="Genomic_DNA"/>
</dbReference>
<sequence>MEQSTRNKIQNISFQKLYKPTIFSTDPISTLNSNKITCPYANRAVISLLEAGVDFEEILIDLENKPEWIKEVNPASKVPALRLSDGKILAESVQIAEFIAESYPESNLLPLDPYKRYEVRTFLEFTSSLGPLLYQLLNLAKSPRDEKTVDEKISQIVAKLRQVNEKLKEHSNEGPYFDGNHFSFADIIPFTIFERINIASQIVGCPIKDFEGLDCVIEWAKAIRARESYKKGVATSQEMYESLKSLLKRL</sequence>
<dbReference type="Pfam" id="PF13409">
    <property type="entry name" value="GST_N_2"/>
    <property type="match status" value="1"/>
</dbReference>
<evidence type="ECO:0000313" key="3">
    <source>
        <dbReference type="EMBL" id="PVU88589.1"/>
    </source>
</evidence>
<name>A0A2T9Y8D3_9FUNG</name>
<dbReference type="PANTHER" id="PTHR43968">
    <property type="match status" value="1"/>
</dbReference>
<dbReference type="InterPro" id="IPR004045">
    <property type="entry name" value="Glutathione_S-Trfase_N"/>
</dbReference>
<dbReference type="PROSITE" id="PS50405">
    <property type="entry name" value="GST_CTER"/>
    <property type="match status" value="1"/>
</dbReference>
<evidence type="ECO:0000313" key="4">
    <source>
        <dbReference type="Proteomes" id="UP000245699"/>
    </source>
</evidence>
<protein>
    <recommendedName>
        <fullName evidence="5">GST N-terminal domain-containing protein</fullName>
    </recommendedName>
</protein>
<organism evidence="3 4">
    <name type="scientific">Furculomyces boomerangus</name>
    <dbReference type="NCBI Taxonomy" id="61424"/>
    <lineage>
        <taxon>Eukaryota</taxon>
        <taxon>Fungi</taxon>
        <taxon>Fungi incertae sedis</taxon>
        <taxon>Zoopagomycota</taxon>
        <taxon>Kickxellomycotina</taxon>
        <taxon>Harpellomycetes</taxon>
        <taxon>Harpellales</taxon>
        <taxon>Harpellaceae</taxon>
        <taxon>Furculomyces</taxon>
    </lineage>
</organism>
<dbReference type="SUPFAM" id="SSF52833">
    <property type="entry name" value="Thioredoxin-like"/>
    <property type="match status" value="1"/>
</dbReference>
<comment type="caution">
    <text evidence="3">The sequence shown here is derived from an EMBL/GenBank/DDBJ whole genome shotgun (WGS) entry which is preliminary data.</text>
</comment>
<evidence type="ECO:0000259" key="1">
    <source>
        <dbReference type="PROSITE" id="PS50404"/>
    </source>
</evidence>
<dbReference type="InterPro" id="IPR040079">
    <property type="entry name" value="Glutathione_S-Trfase"/>
</dbReference>
<dbReference type="InterPro" id="IPR010987">
    <property type="entry name" value="Glutathione-S-Trfase_C-like"/>
</dbReference>
<dbReference type="InterPro" id="IPR050983">
    <property type="entry name" value="GST_Omega/HSP26"/>
</dbReference>